<evidence type="ECO:0000313" key="1">
    <source>
        <dbReference type="EMBL" id="VST63350.1"/>
    </source>
</evidence>
<dbReference type="AlphaFoldDB" id="A0AAQ2VXZ1"/>
<proteinExistence type="predicted"/>
<organism evidence="1 2">
    <name type="scientific">Streptococcus pneumoniae</name>
    <dbReference type="NCBI Taxonomy" id="1313"/>
    <lineage>
        <taxon>Bacteria</taxon>
        <taxon>Bacillati</taxon>
        <taxon>Bacillota</taxon>
        <taxon>Bacilli</taxon>
        <taxon>Lactobacillales</taxon>
        <taxon>Streptococcaceae</taxon>
        <taxon>Streptococcus</taxon>
    </lineage>
</organism>
<comment type="caution">
    <text evidence="1">The sequence shown here is derived from an EMBL/GenBank/DDBJ whole genome shotgun (WGS) entry which is preliminary data.</text>
</comment>
<dbReference type="EMBL" id="CABCSJ010000002">
    <property type="protein sequence ID" value="VST63350.1"/>
    <property type="molecule type" value="Genomic_DNA"/>
</dbReference>
<name>A0AAQ2VXZ1_STREE</name>
<accession>A0AAQ2VXZ1</accession>
<evidence type="ECO:0000313" key="2">
    <source>
        <dbReference type="Proteomes" id="UP000405447"/>
    </source>
</evidence>
<dbReference type="Proteomes" id="UP000405447">
    <property type="component" value="Unassembled WGS sequence"/>
</dbReference>
<sequence>MGSIQLSLFGRTSWELLYREIGWILEPSSNPSVAPKFQCLHLNGQMQEWCEGENLSFLGESWTPNISESLSSYKEEREYLLSAILEDFVPTKYYISPKTCSKILRLSEASKIRIPSPIEGILIKQGGKYQTSDPFKIEKCEEEQKEEIKLFLETASESQMSLFQPY</sequence>
<gene>
    <name evidence="1" type="ORF">SAMEA3389245_00686</name>
</gene>
<protein>
    <submittedName>
        <fullName evidence="1">Uncharacterized protein</fullName>
    </submittedName>
</protein>
<reference evidence="1 2" key="1">
    <citation type="submission" date="2019-04" db="EMBL/GenBank/DDBJ databases">
        <authorList>
            <consortium name="Pathogen Informatics"/>
        </authorList>
    </citation>
    <scope>NUCLEOTIDE SEQUENCE [LARGE SCALE GENOMIC DNA]</scope>
    <source>
        <strain evidence="1 2">GPSC535</strain>
    </source>
</reference>